<comment type="caution">
    <text evidence="2">The sequence shown here is derived from an EMBL/GenBank/DDBJ whole genome shotgun (WGS) entry which is preliminary data.</text>
</comment>
<evidence type="ECO:0000256" key="1">
    <source>
        <dbReference type="SAM" id="MobiDB-lite"/>
    </source>
</evidence>
<evidence type="ECO:0000313" key="2">
    <source>
        <dbReference type="EMBL" id="KAL3274733.1"/>
    </source>
</evidence>
<accession>A0ABD2N7T0</accession>
<sequence>MDSFRKTSPHSFETTTVATTSTSRENNNVNKNTTYAQVAQESSYPKKEQAIDIDAIDGFTLAEYTVAVSKKVNPSDIRFVSKISQGRVCLFLSKKSLVDDLTKDGNNVISVG</sequence>
<proteinExistence type="predicted"/>
<dbReference type="AlphaFoldDB" id="A0ABD2N7T0"/>
<dbReference type="EMBL" id="JABFTP020000070">
    <property type="protein sequence ID" value="KAL3274733.1"/>
    <property type="molecule type" value="Genomic_DNA"/>
</dbReference>
<gene>
    <name evidence="2" type="ORF">HHI36_024185</name>
</gene>
<feature type="compositionally biased region" description="Low complexity" evidence="1">
    <location>
        <begin position="14"/>
        <end position="23"/>
    </location>
</feature>
<evidence type="ECO:0000313" key="3">
    <source>
        <dbReference type="Proteomes" id="UP001516400"/>
    </source>
</evidence>
<reference evidence="2 3" key="1">
    <citation type="journal article" date="2021" name="BMC Biol.">
        <title>Horizontally acquired antibacterial genes associated with adaptive radiation of ladybird beetles.</title>
        <authorList>
            <person name="Li H.S."/>
            <person name="Tang X.F."/>
            <person name="Huang Y.H."/>
            <person name="Xu Z.Y."/>
            <person name="Chen M.L."/>
            <person name="Du X.Y."/>
            <person name="Qiu B.Y."/>
            <person name="Chen P.T."/>
            <person name="Zhang W."/>
            <person name="Slipinski A."/>
            <person name="Escalona H.E."/>
            <person name="Waterhouse R.M."/>
            <person name="Zwick A."/>
            <person name="Pang H."/>
        </authorList>
    </citation>
    <scope>NUCLEOTIDE SEQUENCE [LARGE SCALE GENOMIC DNA]</scope>
    <source>
        <strain evidence="2">SYSU2018</strain>
    </source>
</reference>
<keyword evidence="3" id="KW-1185">Reference proteome</keyword>
<protein>
    <submittedName>
        <fullName evidence="2">Uncharacterized protein</fullName>
    </submittedName>
</protein>
<dbReference type="Proteomes" id="UP001516400">
    <property type="component" value="Unassembled WGS sequence"/>
</dbReference>
<organism evidence="2 3">
    <name type="scientific">Cryptolaemus montrouzieri</name>
    <dbReference type="NCBI Taxonomy" id="559131"/>
    <lineage>
        <taxon>Eukaryota</taxon>
        <taxon>Metazoa</taxon>
        <taxon>Ecdysozoa</taxon>
        <taxon>Arthropoda</taxon>
        <taxon>Hexapoda</taxon>
        <taxon>Insecta</taxon>
        <taxon>Pterygota</taxon>
        <taxon>Neoptera</taxon>
        <taxon>Endopterygota</taxon>
        <taxon>Coleoptera</taxon>
        <taxon>Polyphaga</taxon>
        <taxon>Cucujiformia</taxon>
        <taxon>Coccinelloidea</taxon>
        <taxon>Coccinellidae</taxon>
        <taxon>Scymninae</taxon>
        <taxon>Scymnini</taxon>
        <taxon>Cryptolaemus</taxon>
    </lineage>
</organism>
<feature type="region of interest" description="Disordered" evidence="1">
    <location>
        <begin position="1"/>
        <end position="31"/>
    </location>
</feature>
<name>A0ABD2N7T0_9CUCU</name>